<proteinExistence type="predicted"/>
<dbReference type="GO" id="GO:0008168">
    <property type="term" value="F:methyltransferase activity"/>
    <property type="evidence" value="ECO:0007669"/>
    <property type="project" value="UniProtKB-KW"/>
</dbReference>
<dbReference type="Pfam" id="PF13649">
    <property type="entry name" value="Methyltransf_25"/>
    <property type="match status" value="1"/>
</dbReference>
<dbReference type="PANTHER" id="PTHR43861">
    <property type="entry name" value="TRANS-ACONITATE 2-METHYLTRANSFERASE-RELATED"/>
    <property type="match status" value="1"/>
</dbReference>
<accession>A0A4R3Z9H4</accession>
<keyword evidence="3" id="KW-0489">Methyltransferase</keyword>
<dbReference type="GeneID" id="98914189"/>
<name>A0A4R3Z9H4_9FIRM</name>
<keyword evidence="1 3" id="KW-0808">Transferase</keyword>
<feature type="domain" description="Methyltransferase" evidence="2">
    <location>
        <begin position="37"/>
        <end position="122"/>
    </location>
</feature>
<dbReference type="SUPFAM" id="SSF53335">
    <property type="entry name" value="S-adenosyl-L-methionine-dependent methyltransferases"/>
    <property type="match status" value="1"/>
</dbReference>
<protein>
    <submittedName>
        <fullName evidence="3">Methyltransferase family protein</fullName>
    </submittedName>
</protein>
<organism evidence="3 4">
    <name type="scientific">Longibaculum muris</name>
    <dbReference type="NCBI Taxonomy" id="1796628"/>
    <lineage>
        <taxon>Bacteria</taxon>
        <taxon>Bacillati</taxon>
        <taxon>Bacillota</taxon>
        <taxon>Erysipelotrichia</taxon>
        <taxon>Erysipelotrichales</taxon>
        <taxon>Coprobacillaceae</taxon>
        <taxon>Longibaculum</taxon>
    </lineage>
</organism>
<dbReference type="EMBL" id="SMCQ01000001">
    <property type="protein sequence ID" value="TCW03065.1"/>
    <property type="molecule type" value="Genomic_DNA"/>
</dbReference>
<sequence length="237" mass="27246">MTDELLYANQWNTSAQYFYEKGYYSWMEEKLSSFNTVLEIGCGTGYSTLALVEKGHQVIAIEKNMDCITQAKKLLSDKGYSKQNVIFIEGDIAEDDIRNDLINRFEFDVVICWNVGSYWNRKMIEYYLPFMLEYGLDRQQIAANPESSYSELIIWNACRLASTKGVAAHIIDRGTKAITKHTDSYYYTLKDEFNFRTIEYNNKVANSISGGGRMLSTNGNVNSEEKVDIVFVSILYK</sequence>
<dbReference type="GO" id="GO:0032259">
    <property type="term" value="P:methylation"/>
    <property type="evidence" value="ECO:0007669"/>
    <property type="project" value="UniProtKB-KW"/>
</dbReference>
<dbReference type="RefSeq" id="WP_132226181.1">
    <property type="nucleotide sequence ID" value="NZ_JANKBF010000002.1"/>
</dbReference>
<evidence type="ECO:0000256" key="1">
    <source>
        <dbReference type="ARBA" id="ARBA00022679"/>
    </source>
</evidence>
<dbReference type="Gene3D" id="3.40.50.150">
    <property type="entry name" value="Vaccinia Virus protein VP39"/>
    <property type="match status" value="1"/>
</dbReference>
<keyword evidence="4" id="KW-1185">Reference proteome</keyword>
<gene>
    <name evidence="3" type="ORF">EDD60_101371</name>
</gene>
<dbReference type="InterPro" id="IPR041698">
    <property type="entry name" value="Methyltransf_25"/>
</dbReference>
<dbReference type="InterPro" id="IPR029063">
    <property type="entry name" value="SAM-dependent_MTases_sf"/>
</dbReference>
<dbReference type="CDD" id="cd02440">
    <property type="entry name" value="AdoMet_MTases"/>
    <property type="match status" value="1"/>
</dbReference>
<dbReference type="Proteomes" id="UP000295515">
    <property type="component" value="Unassembled WGS sequence"/>
</dbReference>
<evidence type="ECO:0000313" key="3">
    <source>
        <dbReference type="EMBL" id="TCW03065.1"/>
    </source>
</evidence>
<reference evidence="3 4" key="1">
    <citation type="submission" date="2019-03" db="EMBL/GenBank/DDBJ databases">
        <title>Genomic Encyclopedia of Type Strains, Phase IV (KMG-IV): sequencing the most valuable type-strain genomes for metagenomic binning, comparative biology and taxonomic classification.</title>
        <authorList>
            <person name="Goeker M."/>
        </authorList>
    </citation>
    <scope>NUCLEOTIDE SEQUENCE [LARGE SCALE GENOMIC DNA]</scope>
    <source>
        <strain evidence="3 4">DSM 29487</strain>
    </source>
</reference>
<dbReference type="AlphaFoldDB" id="A0A4R3Z9H4"/>
<evidence type="ECO:0000313" key="4">
    <source>
        <dbReference type="Proteomes" id="UP000295515"/>
    </source>
</evidence>
<comment type="caution">
    <text evidence="3">The sequence shown here is derived from an EMBL/GenBank/DDBJ whole genome shotgun (WGS) entry which is preliminary data.</text>
</comment>
<evidence type="ECO:0000259" key="2">
    <source>
        <dbReference type="Pfam" id="PF13649"/>
    </source>
</evidence>